<feature type="non-terminal residue" evidence="1">
    <location>
        <position position="1"/>
    </location>
</feature>
<evidence type="ECO:0008006" key="3">
    <source>
        <dbReference type="Google" id="ProtNLM"/>
    </source>
</evidence>
<dbReference type="STRING" id="436010.A0A166J1C3"/>
<dbReference type="AlphaFoldDB" id="A0A166J1C3"/>
<evidence type="ECO:0000313" key="1">
    <source>
        <dbReference type="EMBL" id="KZP20380.1"/>
    </source>
</evidence>
<gene>
    <name evidence="1" type="ORF">FIBSPDRAFT_742264</name>
</gene>
<evidence type="ECO:0000313" key="2">
    <source>
        <dbReference type="Proteomes" id="UP000076532"/>
    </source>
</evidence>
<accession>A0A166J1C3</accession>
<keyword evidence="2" id="KW-1185">Reference proteome</keyword>
<protein>
    <recommendedName>
        <fullName evidence="3">Helitron helicase-like domain-containing protein</fullName>
    </recommendedName>
</protein>
<proteinExistence type="predicted"/>
<dbReference type="EMBL" id="KV417555">
    <property type="protein sequence ID" value="KZP20380.1"/>
    <property type="molecule type" value="Genomic_DNA"/>
</dbReference>
<dbReference type="OrthoDB" id="73076at2759"/>
<sequence length="175" mass="20253">NENTWRNDHVNLCVFSTACHGEIPNRKNGAWRLPCAQCCTVLRDKHFKQVINKPTPSDENYIYANFRFRNQLLGQQYVKNIGLRDLIENLNAKNTPCVHYPQGVLSSKYNDTNVFGGLVHAMMTKLDREEHGVGMQNFCYPPAYNEFMHLVNIHSPRAHHFLKAYLPAQTHRSIQ</sequence>
<organism evidence="1 2">
    <name type="scientific">Athelia psychrophila</name>
    <dbReference type="NCBI Taxonomy" id="1759441"/>
    <lineage>
        <taxon>Eukaryota</taxon>
        <taxon>Fungi</taxon>
        <taxon>Dikarya</taxon>
        <taxon>Basidiomycota</taxon>
        <taxon>Agaricomycotina</taxon>
        <taxon>Agaricomycetes</taxon>
        <taxon>Agaricomycetidae</taxon>
        <taxon>Atheliales</taxon>
        <taxon>Atheliaceae</taxon>
        <taxon>Athelia</taxon>
    </lineage>
</organism>
<dbReference type="Proteomes" id="UP000076532">
    <property type="component" value="Unassembled WGS sequence"/>
</dbReference>
<name>A0A166J1C3_9AGAM</name>
<reference evidence="1 2" key="1">
    <citation type="journal article" date="2016" name="Mol. Biol. Evol.">
        <title>Comparative Genomics of Early-Diverging Mushroom-Forming Fungi Provides Insights into the Origins of Lignocellulose Decay Capabilities.</title>
        <authorList>
            <person name="Nagy L.G."/>
            <person name="Riley R."/>
            <person name="Tritt A."/>
            <person name="Adam C."/>
            <person name="Daum C."/>
            <person name="Floudas D."/>
            <person name="Sun H."/>
            <person name="Yadav J.S."/>
            <person name="Pangilinan J."/>
            <person name="Larsson K.H."/>
            <person name="Matsuura K."/>
            <person name="Barry K."/>
            <person name="Labutti K."/>
            <person name="Kuo R."/>
            <person name="Ohm R.A."/>
            <person name="Bhattacharya S.S."/>
            <person name="Shirouzu T."/>
            <person name="Yoshinaga Y."/>
            <person name="Martin F.M."/>
            <person name="Grigoriev I.V."/>
            <person name="Hibbett D.S."/>
        </authorList>
    </citation>
    <scope>NUCLEOTIDE SEQUENCE [LARGE SCALE GENOMIC DNA]</scope>
    <source>
        <strain evidence="1 2">CBS 109695</strain>
    </source>
</reference>